<feature type="domain" description="Complex 1 LYR protein" evidence="2">
    <location>
        <begin position="16"/>
        <end position="74"/>
    </location>
</feature>
<dbReference type="CDD" id="cd20273">
    <property type="entry name" value="Complex1_LYR_unchar"/>
    <property type="match status" value="1"/>
</dbReference>
<dbReference type="Proteomes" id="UP001213681">
    <property type="component" value="Unassembled WGS sequence"/>
</dbReference>
<keyword evidence="4" id="KW-1185">Reference proteome</keyword>
<evidence type="ECO:0000313" key="4">
    <source>
        <dbReference type="Proteomes" id="UP001213681"/>
    </source>
</evidence>
<dbReference type="RefSeq" id="XP_056767300.1">
    <property type="nucleotide sequence ID" value="XM_056908682.1"/>
</dbReference>
<dbReference type="InterPro" id="IPR046896">
    <property type="entry name" value="Cup1-like_N"/>
</dbReference>
<organism evidence="3 4">
    <name type="scientific">Penicillium daleae</name>
    <dbReference type="NCBI Taxonomy" id="63821"/>
    <lineage>
        <taxon>Eukaryota</taxon>
        <taxon>Fungi</taxon>
        <taxon>Dikarya</taxon>
        <taxon>Ascomycota</taxon>
        <taxon>Pezizomycotina</taxon>
        <taxon>Eurotiomycetes</taxon>
        <taxon>Eurotiomycetidae</taxon>
        <taxon>Eurotiales</taxon>
        <taxon>Aspergillaceae</taxon>
        <taxon>Penicillium</taxon>
    </lineage>
</organism>
<dbReference type="InterPro" id="IPR008011">
    <property type="entry name" value="Complex1_LYR_dom"/>
</dbReference>
<dbReference type="AlphaFoldDB" id="A0AAD6G4M3"/>
<reference evidence="3" key="2">
    <citation type="journal article" date="2023" name="IMA Fungus">
        <title>Comparative genomic study of the Penicillium genus elucidates a diverse pangenome and 15 lateral gene transfer events.</title>
        <authorList>
            <person name="Petersen C."/>
            <person name="Sorensen T."/>
            <person name="Nielsen M.R."/>
            <person name="Sondergaard T.E."/>
            <person name="Sorensen J.L."/>
            <person name="Fitzpatrick D.A."/>
            <person name="Frisvad J.C."/>
            <person name="Nielsen K.L."/>
        </authorList>
    </citation>
    <scope>NUCLEOTIDE SEQUENCE</scope>
    <source>
        <strain evidence="3">IBT 16125</strain>
    </source>
</reference>
<dbReference type="Pfam" id="PF05347">
    <property type="entry name" value="Complex1_LYR"/>
    <property type="match status" value="1"/>
</dbReference>
<sequence>MHKVLVPRGSGVHRFACLSLYRALLRRCSPAAAGDAPWRDETKFLVKQRFRRYTRLQSPSQIANALKAGYEALDLLDRAHKGNQRASLKITSILSQAKSFREQYAAQQRRIAELMPPKPVSPRQARKEVTIRFEQETSRKHPEALSILSRPRLTLSGKRKIPVLVNARGVPFLRIKKPQPRNLSGVIRSKLEKRWNRIVARDRLKVELLFAKDEDAWDHLTRATEQATWSEEIKLALDNVYEKIRGTDRQNRELAESMWSIVLEERELAKKEDEKRQLERLAMQDKAT</sequence>
<proteinExistence type="predicted"/>
<dbReference type="EMBL" id="JAPVEA010000005">
    <property type="protein sequence ID" value="KAJ5454344.1"/>
    <property type="molecule type" value="Genomic_DNA"/>
</dbReference>
<dbReference type="GeneID" id="81598925"/>
<protein>
    <submittedName>
        <fullName evidence="3">Complex 1 LYR protein</fullName>
    </submittedName>
</protein>
<keyword evidence="1" id="KW-0175">Coiled coil</keyword>
<feature type="coiled-coil region" evidence="1">
    <location>
        <begin position="261"/>
        <end position="288"/>
    </location>
</feature>
<reference evidence="3" key="1">
    <citation type="submission" date="2022-12" db="EMBL/GenBank/DDBJ databases">
        <authorList>
            <person name="Petersen C."/>
        </authorList>
    </citation>
    <scope>NUCLEOTIDE SEQUENCE</scope>
    <source>
        <strain evidence="3">IBT 16125</strain>
    </source>
</reference>
<gene>
    <name evidence="3" type="ORF">N7458_005300</name>
</gene>
<evidence type="ECO:0000313" key="3">
    <source>
        <dbReference type="EMBL" id="KAJ5454344.1"/>
    </source>
</evidence>
<evidence type="ECO:0000259" key="2">
    <source>
        <dbReference type="Pfam" id="PF05347"/>
    </source>
</evidence>
<name>A0AAD6G4M3_9EURO</name>
<evidence type="ECO:0000256" key="1">
    <source>
        <dbReference type="SAM" id="Coils"/>
    </source>
</evidence>
<comment type="caution">
    <text evidence="3">The sequence shown here is derived from an EMBL/GenBank/DDBJ whole genome shotgun (WGS) entry which is preliminary data.</text>
</comment>
<accession>A0AAD6G4M3</accession>